<gene>
    <name evidence="2" type="ORF">Prubr_19870</name>
</gene>
<keyword evidence="3" id="KW-1185">Reference proteome</keyword>
<reference evidence="2" key="1">
    <citation type="submission" date="2020-08" db="EMBL/GenBank/DDBJ databases">
        <title>Whole genome shotgun sequence of Polymorphospora rubra NBRC 101157.</title>
        <authorList>
            <person name="Komaki H."/>
            <person name="Tamura T."/>
        </authorList>
    </citation>
    <scope>NUCLEOTIDE SEQUENCE</scope>
    <source>
        <strain evidence="2">NBRC 101157</strain>
    </source>
</reference>
<dbReference type="KEGG" id="pry:Prubr_19870"/>
<organism evidence="2 3">
    <name type="scientific">Polymorphospora rubra</name>
    <dbReference type="NCBI Taxonomy" id="338584"/>
    <lineage>
        <taxon>Bacteria</taxon>
        <taxon>Bacillati</taxon>
        <taxon>Actinomycetota</taxon>
        <taxon>Actinomycetes</taxon>
        <taxon>Micromonosporales</taxon>
        <taxon>Micromonosporaceae</taxon>
        <taxon>Polymorphospora</taxon>
    </lineage>
</organism>
<feature type="compositionally biased region" description="Basic and acidic residues" evidence="1">
    <location>
        <begin position="25"/>
        <end position="34"/>
    </location>
</feature>
<dbReference type="Proteomes" id="UP000680866">
    <property type="component" value="Chromosome"/>
</dbReference>
<evidence type="ECO:0000313" key="2">
    <source>
        <dbReference type="EMBL" id="BCJ64966.1"/>
    </source>
</evidence>
<evidence type="ECO:0000256" key="1">
    <source>
        <dbReference type="SAM" id="MobiDB-lite"/>
    </source>
</evidence>
<protein>
    <submittedName>
        <fullName evidence="2">Uncharacterized protein</fullName>
    </submittedName>
</protein>
<accession>A0A810MUT6</accession>
<dbReference type="EMBL" id="AP023359">
    <property type="protein sequence ID" value="BCJ64966.1"/>
    <property type="molecule type" value="Genomic_DNA"/>
</dbReference>
<feature type="region of interest" description="Disordered" evidence="1">
    <location>
        <begin position="25"/>
        <end position="56"/>
    </location>
</feature>
<evidence type="ECO:0000313" key="3">
    <source>
        <dbReference type="Proteomes" id="UP000680866"/>
    </source>
</evidence>
<dbReference type="AlphaFoldDB" id="A0A810MUT6"/>
<sequence length="70" mass="7556">MRLSSSFAIVHRILADPNSVVDTFRDDTRTDNHRATTTPRSVHSGERRPPKAAPAGSLMIFITAPGPSNG</sequence>
<dbReference type="RefSeq" id="WP_212824083.1">
    <property type="nucleotide sequence ID" value="NZ_AP023359.1"/>
</dbReference>
<proteinExistence type="predicted"/>
<name>A0A810MUT6_9ACTN</name>